<evidence type="ECO:0000256" key="1">
    <source>
        <dbReference type="ARBA" id="ARBA00023002"/>
    </source>
</evidence>
<evidence type="ECO:0000259" key="4">
    <source>
        <dbReference type="Pfam" id="PF01494"/>
    </source>
</evidence>
<keyword evidence="1" id="KW-0560">Oxidoreductase</keyword>
<dbReference type="PRINTS" id="PR00420">
    <property type="entry name" value="RNGMNOXGNASE"/>
</dbReference>
<keyword evidence="3" id="KW-0812">Transmembrane</keyword>
<evidence type="ECO:0000256" key="3">
    <source>
        <dbReference type="SAM" id="Phobius"/>
    </source>
</evidence>
<dbReference type="EMBL" id="FUWZ01000002">
    <property type="protein sequence ID" value="SKA09659.1"/>
    <property type="molecule type" value="Genomic_DNA"/>
</dbReference>
<dbReference type="PANTHER" id="PTHR13789:SF309">
    <property type="entry name" value="PUTATIVE (AFU_ORTHOLOGUE AFUA_6G14510)-RELATED"/>
    <property type="match status" value="1"/>
</dbReference>
<keyword evidence="2" id="KW-0503">Monooxygenase</keyword>
<accession>A0A1T4R0Y1</accession>
<dbReference type="InterPro" id="IPR036188">
    <property type="entry name" value="FAD/NAD-bd_sf"/>
</dbReference>
<dbReference type="Proteomes" id="UP000190367">
    <property type="component" value="Unassembled WGS sequence"/>
</dbReference>
<protein>
    <submittedName>
        <fullName evidence="5">2-polyprenyl-6-methoxyphenol hydroxylase</fullName>
    </submittedName>
</protein>
<keyword evidence="3" id="KW-1133">Transmembrane helix</keyword>
<evidence type="ECO:0000256" key="2">
    <source>
        <dbReference type="ARBA" id="ARBA00023033"/>
    </source>
</evidence>
<organism evidence="5 6">
    <name type="scientific">Chitinophaga eiseniae</name>
    <dbReference type="NCBI Taxonomy" id="634771"/>
    <lineage>
        <taxon>Bacteria</taxon>
        <taxon>Pseudomonadati</taxon>
        <taxon>Bacteroidota</taxon>
        <taxon>Chitinophagia</taxon>
        <taxon>Chitinophagales</taxon>
        <taxon>Chitinophagaceae</taxon>
        <taxon>Chitinophaga</taxon>
    </lineage>
</organism>
<dbReference type="OrthoDB" id="9766816at2"/>
<feature type="transmembrane region" description="Helical" evidence="3">
    <location>
        <begin position="6"/>
        <end position="26"/>
    </location>
</feature>
<dbReference type="InterPro" id="IPR002938">
    <property type="entry name" value="FAD-bd"/>
</dbReference>
<dbReference type="STRING" id="634771.SAMN04488128_102734"/>
<dbReference type="InterPro" id="IPR050493">
    <property type="entry name" value="FAD-dep_Monooxygenase_BioMet"/>
</dbReference>
<keyword evidence="6" id="KW-1185">Reference proteome</keyword>
<dbReference type="SUPFAM" id="SSF51905">
    <property type="entry name" value="FAD/NAD(P)-binding domain"/>
    <property type="match status" value="1"/>
</dbReference>
<proteinExistence type="predicted"/>
<dbReference type="GO" id="GO:0004497">
    <property type="term" value="F:monooxygenase activity"/>
    <property type="evidence" value="ECO:0007669"/>
    <property type="project" value="UniProtKB-KW"/>
</dbReference>
<gene>
    <name evidence="5" type="ORF">SAMN04488128_102734</name>
</gene>
<name>A0A1T4R0Y1_9BACT</name>
<dbReference type="Pfam" id="PF01494">
    <property type="entry name" value="FAD_binding_3"/>
    <property type="match status" value="1"/>
</dbReference>
<feature type="domain" description="FAD-binding" evidence="4">
    <location>
        <begin position="9"/>
        <end position="355"/>
    </location>
</feature>
<dbReference type="GO" id="GO:0071949">
    <property type="term" value="F:FAD binding"/>
    <property type="evidence" value="ECO:0007669"/>
    <property type="project" value="InterPro"/>
</dbReference>
<evidence type="ECO:0000313" key="6">
    <source>
        <dbReference type="Proteomes" id="UP000190367"/>
    </source>
</evidence>
<dbReference type="RefSeq" id="WP_078669249.1">
    <property type="nucleotide sequence ID" value="NZ_FUWZ01000002.1"/>
</dbReference>
<keyword evidence="3" id="KW-0472">Membrane</keyword>
<reference evidence="6" key="1">
    <citation type="submission" date="2017-02" db="EMBL/GenBank/DDBJ databases">
        <authorList>
            <person name="Varghese N."/>
            <person name="Submissions S."/>
        </authorList>
    </citation>
    <scope>NUCLEOTIDE SEQUENCE [LARGE SCALE GENOMIC DNA]</scope>
    <source>
        <strain evidence="6">DSM 22224</strain>
    </source>
</reference>
<dbReference type="Gene3D" id="3.50.50.60">
    <property type="entry name" value="FAD/NAD(P)-binding domain"/>
    <property type="match status" value="1"/>
</dbReference>
<sequence>MTQLPTSFHVVIAGGGISGLALALFLNKAGISCSIYEAYGYKATIGAGFNIAPNGMNVLDALGLAEKVAAAGAVSEEVCMRNGKGKVIVSLPNGSVEKYGQPGVSLSRAALYDILLQELKDQGLTVHYHKRLCDIRQAEDNVTAVFTDGTRTTGDVLIGADGVHSATRQLLFPEAPTPAFTCMKNYGGFAPLSALPEMTAQEINSLNFTFGNDGFIGYCAAGNGMAMWWSNLPSDVPFTKEELDSTTVEEVKTLMQDRYKNYHAPIPALIAHTEKVLKVNVSDIASLSSWHKGRVLLIGDAAHAVSPSAGQGASMALEDAMYLGMLLRDAGVGSYAAAFRKFEADRKPRVEKIVAEGRRRSRSKNILRPWQAKIRDWMMAIFIPLFAPKSFDWLYRYKLDWQMKY</sequence>
<dbReference type="AlphaFoldDB" id="A0A1T4R0Y1"/>
<evidence type="ECO:0000313" key="5">
    <source>
        <dbReference type="EMBL" id="SKA09659.1"/>
    </source>
</evidence>
<dbReference type="PANTHER" id="PTHR13789">
    <property type="entry name" value="MONOOXYGENASE"/>
    <property type="match status" value="1"/>
</dbReference>